<dbReference type="Proteomes" id="UP000247099">
    <property type="component" value="Unassembled WGS sequence"/>
</dbReference>
<dbReference type="AlphaFoldDB" id="A0A317ZFD4"/>
<dbReference type="PANTHER" id="PTHR11203:SF37">
    <property type="entry name" value="INTEGRATOR COMPLEX SUBUNIT 11"/>
    <property type="match status" value="1"/>
</dbReference>
<feature type="domain" description="Beta-Casp" evidence="3">
    <location>
        <begin position="247"/>
        <end position="365"/>
    </location>
</feature>
<dbReference type="SMART" id="SM01027">
    <property type="entry name" value="Beta-Casp"/>
    <property type="match status" value="1"/>
</dbReference>
<dbReference type="Pfam" id="PF10996">
    <property type="entry name" value="Beta-Casp"/>
    <property type="match status" value="1"/>
</dbReference>
<evidence type="ECO:0000259" key="2">
    <source>
        <dbReference type="SMART" id="SM00849"/>
    </source>
</evidence>
<dbReference type="InterPro" id="IPR022712">
    <property type="entry name" value="Beta_Casp"/>
</dbReference>
<dbReference type="EMBL" id="QHJQ01000004">
    <property type="protein sequence ID" value="PXA04245.1"/>
    <property type="molecule type" value="Genomic_DNA"/>
</dbReference>
<protein>
    <submittedName>
        <fullName evidence="4">MBL fold metallo-hydrolase</fullName>
    </submittedName>
</protein>
<dbReference type="PANTHER" id="PTHR11203">
    <property type="entry name" value="CLEAVAGE AND POLYADENYLATION SPECIFICITY FACTOR FAMILY MEMBER"/>
    <property type="match status" value="1"/>
</dbReference>
<dbReference type="OrthoDB" id="9803916at2"/>
<dbReference type="Pfam" id="PF07521">
    <property type="entry name" value="RMMBL"/>
    <property type="match status" value="1"/>
</dbReference>
<evidence type="ECO:0000259" key="3">
    <source>
        <dbReference type="SMART" id="SM01027"/>
    </source>
</evidence>
<evidence type="ECO:0000313" key="5">
    <source>
        <dbReference type="Proteomes" id="UP000247099"/>
    </source>
</evidence>
<dbReference type="RefSeq" id="WP_110130700.1">
    <property type="nucleotide sequence ID" value="NZ_QHJQ01000004.1"/>
</dbReference>
<gene>
    <name evidence="4" type="ORF">DDZ13_06815</name>
</gene>
<dbReference type="InterPro" id="IPR050698">
    <property type="entry name" value="MBL"/>
</dbReference>
<organism evidence="4 5">
    <name type="scientific">Coraliomargarita sinensis</name>
    <dbReference type="NCBI Taxonomy" id="2174842"/>
    <lineage>
        <taxon>Bacteria</taxon>
        <taxon>Pseudomonadati</taxon>
        <taxon>Verrucomicrobiota</taxon>
        <taxon>Opitutia</taxon>
        <taxon>Puniceicoccales</taxon>
        <taxon>Coraliomargaritaceae</taxon>
        <taxon>Coraliomargarita</taxon>
    </lineage>
</organism>
<dbReference type="InterPro" id="IPR001279">
    <property type="entry name" value="Metallo-B-lactamas"/>
</dbReference>
<keyword evidence="5" id="KW-1185">Reference proteome</keyword>
<comment type="caution">
    <text evidence="4">The sequence shown here is derived from an EMBL/GenBank/DDBJ whole genome shotgun (WGS) entry which is preliminary data.</text>
</comment>
<dbReference type="Gene3D" id="3.40.50.10890">
    <property type="match status" value="1"/>
</dbReference>
<dbReference type="InterPro" id="IPR036866">
    <property type="entry name" value="RibonucZ/Hydroxyglut_hydro"/>
</dbReference>
<sequence>MNFYDLNRHGEIGANSIYLQIGPFNILVDAGLHPKKMGYDALPDFEPIEDVDLDLIILTHCHLDHLGALPVVSAHNPTTPVITTAPNEMLAPRMLRNSINVMKRQRQEHGISEYPLFLHRDVAQLSKQITVQRFERGEIYLKGKEQIEVILHPAGHVAGAAAVELVYKHRRIVFSGDVLFDAQRTLPGAHLPQGPVDTLFLETTRGAKGRESGRSRSTEVDRLIDKVGQILDRDGSCLIPVFALGRMQELFKIIYEARNFGRLPNSPIYAAGLGMDICNYFDKIRRRTQLIDFDASILEKMKVKPPEPKMRPGRDLAKKGIYLVSSGMMVEYTPSYNVAASLLPHSSNGICFVGYCDPDTPGGQLLQSKDEESYFFNALDYNAPIRASIDRFDLSGHADREELVEYAQTTDARAIVLTHGDQSAREWFKNELSKRMNHSVVLDPETLVCHKI</sequence>
<reference evidence="4 5" key="1">
    <citation type="submission" date="2018-05" db="EMBL/GenBank/DDBJ databases">
        <title>Coraliomargarita sinensis sp. nov., isolated from a marine solar saltern.</title>
        <authorList>
            <person name="Zhou L.Y."/>
        </authorList>
    </citation>
    <scope>NUCLEOTIDE SEQUENCE [LARGE SCALE GENOMIC DNA]</scope>
    <source>
        <strain evidence="4 5">WN38</strain>
    </source>
</reference>
<dbReference type="GO" id="GO:0004521">
    <property type="term" value="F:RNA endonuclease activity"/>
    <property type="evidence" value="ECO:0007669"/>
    <property type="project" value="TreeGrafter"/>
</dbReference>
<dbReference type="Pfam" id="PF00753">
    <property type="entry name" value="Lactamase_B"/>
    <property type="match status" value="1"/>
</dbReference>
<keyword evidence="1 4" id="KW-0378">Hydrolase</keyword>
<evidence type="ECO:0000256" key="1">
    <source>
        <dbReference type="ARBA" id="ARBA00022801"/>
    </source>
</evidence>
<dbReference type="InParanoid" id="A0A317ZFD4"/>
<dbReference type="SMART" id="SM00849">
    <property type="entry name" value="Lactamase_B"/>
    <property type="match status" value="1"/>
</dbReference>
<dbReference type="InterPro" id="IPR011108">
    <property type="entry name" value="RMMBL"/>
</dbReference>
<dbReference type="GO" id="GO:0016787">
    <property type="term" value="F:hydrolase activity"/>
    <property type="evidence" value="ECO:0007669"/>
    <property type="project" value="UniProtKB-KW"/>
</dbReference>
<name>A0A317ZFD4_9BACT</name>
<dbReference type="SUPFAM" id="SSF56281">
    <property type="entry name" value="Metallo-hydrolase/oxidoreductase"/>
    <property type="match status" value="1"/>
</dbReference>
<evidence type="ECO:0000313" key="4">
    <source>
        <dbReference type="EMBL" id="PXA04245.1"/>
    </source>
</evidence>
<feature type="domain" description="Metallo-beta-lactamase" evidence="2">
    <location>
        <begin position="13"/>
        <end position="216"/>
    </location>
</feature>
<proteinExistence type="predicted"/>
<dbReference type="Gene3D" id="3.60.15.10">
    <property type="entry name" value="Ribonuclease Z/Hydroxyacylglutathione hydrolase-like"/>
    <property type="match status" value="1"/>
</dbReference>
<accession>A0A317ZFD4</accession>